<dbReference type="SUPFAM" id="SSF51182">
    <property type="entry name" value="RmlC-like cupins"/>
    <property type="match status" value="1"/>
</dbReference>
<dbReference type="PANTHER" id="PTHR43280">
    <property type="entry name" value="ARAC-FAMILY TRANSCRIPTIONAL REGULATOR"/>
    <property type="match status" value="1"/>
</dbReference>
<dbReference type="PROSITE" id="PS01124">
    <property type="entry name" value="HTH_ARAC_FAMILY_2"/>
    <property type="match status" value="1"/>
</dbReference>
<reference evidence="5" key="1">
    <citation type="journal article" date="2021" name="PeerJ">
        <title>Extensive microbial diversity within the chicken gut microbiome revealed by metagenomics and culture.</title>
        <authorList>
            <person name="Gilroy R."/>
            <person name="Ravi A."/>
            <person name="Getino M."/>
            <person name="Pursley I."/>
            <person name="Horton D.L."/>
            <person name="Alikhan N.F."/>
            <person name="Baker D."/>
            <person name="Gharbi K."/>
            <person name="Hall N."/>
            <person name="Watson M."/>
            <person name="Adriaenssens E.M."/>
            <person name="Foster-Nyarko E."/>
            <person name="Jarju S."/>
            <person name="Secka A."/>
            <person name="Antonio M."/>
            <person name="Oren A."/>
            <person name="Chaudhuri R.R."/>
            <person name="La Ragione R."/>
            <person name="Hildebrand F."/>
            <person name="Pallen M.J."/>
        </authorList>
    </citation>
    <scope>NUCLEOTIDE SEQUENCE</scope>
    <source>
        <strain evidence="5">ChiBcec2-3848</strain>
    </source>
</reference>
<sequence length="305" mass="35366">MEQKKVITKPSLEEDKIHGTREFPVQVYRENYAPYPMGIMDIHWHRFLELDIVVKGKIKIQDGDKEYILETGQGIFVNSNVLHKSRALGTPGETEQISLIFAPEFLAPSDSAIYKEEIQPFLGQEGISTEILTPEIPWQREVLRLSMEAGDRFLHLKGNRMEIHLLLCRIWKILVNEARERTEKEGNENGILQERGKKMLTYIEEHYAEPITAEDLADAAKVSRTECFRCFKEVTGQKPFAYLNRYRLRQAALLLKNTDLSICEVGNQCGFSYQSYFGKMFREAYGMTPFEYRKMVDRNPDLGEV</sequence>
<evidence type="ECO:0000313" key="6">
    <source>
        <dbReference type="Proteomes" id="UP000823886"/>
    </source>
</evidence>
<protein>
    <submittedName>
        <fullName evidence="5">AraC family transcriptional regulator</fullName>
    </submittedName>
</protein>
<dbReference type="EMBL" id="DWVZ01000200">
    <property type="protein sequence ID" value="HJC64746.1"/>
    <property type="molecule type" value="Genomic_DNA"/>
</dbReference>
<dbReference type="InterPro" id="IPR009057">
    <property type="entry name" value="Homeodomain-like_sf"/>
</dbReference>
<feature type="domain" description="HTH araC/xylS-type" evidence="4">
    <location>
        <begin position="197"/>
        <end position="295"/>
    </location>
</feature>
<proteinExistence type="predicted"/>
<dbReference type="SMART" id="SM00342">
    <property type="entry name" value="HTH_ARAC"/>
    <property type="match status" value="1"/>
</dbReference>
<keyword evidence="1" id="KW-0805">Transcription regulation</keyword>
<dbReference type="InterPro" id="IPR018060">
    <property type="entry name" value="HTH_AraC"/>
</dbReference>
<dbReference type="InterPro" id="IPR018062">
    <property type="entry name" value="HTH_AraC-typ_CS"/>
</dbReference>
<dbReference type="SUPFAM" id="SSF46689">
    <property type="entry name" value="Homeodomain-like"/>
    <property type="match status" value="2"/>
</dbReference>
<dbReference type="PRINTS" id="PR00032">
    <property type="entry name" value="HTHARAC"/>
</dbReference>
<accession>A0A9D2PS66</accession>
<reference evidence="5" key="2">
    <citation type="submission" date="2021-04" db="EMBL/GenBank/DDBJ databases">
        <authorList>
            <person name="Gilroy R."/>
        </authorList>
    </citation>
    <scope>NUCLEOTIDE SEQUENCE</scope>
    <source>
        <strain evidence="5">ChiBcec2-3848</strain>
    </source>
</reference>
<dbReference type="Proteomes" id="UP000823886">
    <property type="component" value="Unassembled WGS sequence"/>
</dbReference>
<dbReference type="AlphaFoldDB" id="A0A9D2PS66"/>
<evidence type="ECO:0000259" key="4">
    <source>
        <dbReference type="PROSITE" id="PS01124"/>
    </source>
</evidence>
<dbReference type="Pfam" id="PF12833">
    <property type="entry name" value="HTH_18"/>
    <property type="match status" value="1"/>
</dbReference>
<dbReference type="PROSITE" id="PS00041">
    <property type="entry name" value="HTH_ARAC_FAMILY_1"/>
    <property type="match status" value="1"/>
</dbReference>
<dbReference type="InterPro" id="IPR014710">
    <property type="entry name" value="RmlC-like_jellyroll"/>
</dbReference>
<evidence type="ECO:0000256" key="1">
    <source>
        <dbReference type="ARBA" id="ARBA00023015"/>
    </source>
</evidence>
<dbReference type="GO" id="GO:0043565">
    <property type="term" value="F:sequence-specific DNA binding"/>
    <property type="evidence" value="ECO:0007669"/>
    <property type="project" value="InterPro"/>
</dbReference>
<evidence type="ECO:0000256" key="3">
    <source>
        <dbReference type="ARBA" id="ARBA00023163"/>
    </source>
</evidence>
<dbReference type="InterPro" id="IPR020449">
    <property type="entry name" value="Tscrpt_reg_AraC-type_HTH"/>
</dbReference>
<gene>
    <name evidence="5" type="ORF">H9753_14220</name>
</gene>
<comment type="caution">
    <text evidence="5">The sequence shown here is derived from an EMBL/GenBank/DDBJ whole genome shotgun (WGS) entry which is preliminary data.</text>
</comment>
<dbReference type="InterPro" id="IPR011051">
    <property type="entry name" value="RmlC_Cupin_sf"/>
</dbReference>
<dbReference type="Pfam" id="PF07883">
    <property type="entry name" value="Cupin_2"/>
    <property type="match status" value="1"/>
</dbReference>
<dbReference type="PANTHER" id="PTHR43280:SF28">
    <property type="entry name" value="HTH-TYPE TRANSCRIPTIONAL ACTIVATOR RHAS"/>
    <property type="match status" value="1"/>
</dbReference>
<keyword evidence="2" id="KW-0238">DNA-binding</keyword>
<name>A0A9D2PS66_9FIRM</name>
<organism evidence="5 6">
    <name type="scientific">Candidatus Blautia merdavium</name>
    <dbReference type="NCBI Taxonomy" id="2838494"/>
    <lineage>
        <taxon>Bacteria</taxon>
        <taxon>Bacillati</taxon>
        <taxon>Bacillota</taxon>
        <taxon>Clostridia</taxon>
        <taxon>Lachnospirales</taxon>
        <taxon>Lachnospiraceae</taxon>
        <taxon>Blautia</taxon>
    </lineage>
</organism>
<dbReference type="GO" id="GO:0003700">
    <property type="term" value="F:DNA-binding transcription factor activity"/>
    <property type="evidence" value="ECO:0007669"/>
    <property type="project" value="InterPro"/>
</dbReference>
<evidence type="ECO:0000256" key="2">
    <source>
        <dbReference type="ARBA" id="ARBA00023125"/>
    </source>
</evidence>
<dbReference type="InterPro" id="IPR013096">
    <property type="entry name" value="Cupin_2"/>
</dbReference>
<evidence type="ECO:0000313" key="5">
    <source>
        <dbReference type="EMBL" id="HJC64746.1"/>
    </source>
</evidence>
<keyword evidence="3" id="KW-0804">Transcription</keyword>
<dbReference type="Gene3D" id="2.60.120.10">
    <property type="entry name" value="Jelly Rolls"/>
    <property type="match status" value="1"/>
</dbReference>
<dbReference type="Gene3D" id="1.10.10.60">
    <property type="entry name" value="Homeodomain-like"/>
    <property type="match status" value="2"/>
</dbReference>